<organism evidence="1 2">
    <name type="scientific">Panagrolaimus sp. PS1159</name>
    <dbReference type="NCBI Taxonomy" id="55785"/>
    <lineage>
        <taxon>Eukaryota</taxon>
        <taxon>Metazoa</taxon>
        <taxon>Ecdysozoa</taxon>
        <taxon>Nematoda</taxon>
        <taxon>Chromadorea</taxon>
        <taxon>Rhabditida</taxon>
        <taxon>Tylenchina</taxon>
        <taxon>Panagrolaimomorpha</taxon>
        <taxon>Panagrolaimoidea</taxon>
        <taxon>Panagrolaimidae</taxon>
        <taxon>Panagrolaimus</taxon>
    </lineage>
</organism>
<dbReference type="Proteomes" id="UP000887580">
    <property type="component" value="Unplaced"/>
</dbReference>
<protein>
    <submittedName>
        <fullName evidence="2">Galactosyltransferase C-terminal domain-containing protein</fullName>
    </submittedName>
</protein>
<evidence type="ECO:0000313" key="1">
    <source>
        <dbReference type="Proteomes" id="UP000887580"/>
    </source>
</evidence>
<accession>A0AC35GXY1</accession>
<reference evidence="2" key="1">
    <citation type="submission" date="2022-11" db="UniProtKB">
        <authorList>
            <consortium name="WormBaseParasite"/>
        </authorList>
    </citation>
    <scope>IDENTIFICATION</scope>
</reference>
<evidence type="ECO:0000313" key="2">
    <source>
        <dbReference type="WBParaSite" id="PS1159_v2.g9899.t1"/>
    </source>
</evidence>
<proteinExistence type="predicted"/>
<name>A0AC35GXY1_9BILA</name>
<sequence length="114" mass="13455">MSNKYWGWGLEDDEFYLRLRDANLLQHLQRPDNLITGRGDTFLHIHDAKKRARDQVYTKLQKQMSHRRDRTSGLFSVNYKIADRQLLKIDGITASVINIELICDKTWTPYCTLT</sequence>
<dbReference type="WBParaSite" id="PS1159_v2.g9899.t1">
    <property type="protein sequence ID" value="PS1159_v2.g9899.t1"/>
    <property type="gene ID" value="PS1159_v2.g9899"/>
</dbReference>